<dbReference type="SUPFAM" id="SSF142877">
    <property type="entry name" value="EndoU-like"/>
    <property type="match status" value="1"/>
</dbReference>
<keyword evidence="8" id="KW-0694">RNA-binding</keyword>
<keyword evidence="9" id="KW-0464">Manganese</keyword>
<proteinExistence type="inferred from homology"/>
<evidence type="ECO:0000256" key="8">
    <source>
        <dbReference type="ARBA" id="ARBA00022884"/>
    </source>
</evidence>
<evidence type="ECO:0000256" key="2">
    <source>
        <dbReference type="ARBA" id="ARBA00010168"/>
    </source>
</evidence>
<keyword evidence="13" id="KW-1185">Reference proteome</keyword>
<comment type="caution">
    <text evidence="12">The sequence shown here is derived from an EMBL/GenBank/DDBJ whole genome shotgun (WGS) entry which is preliminary data.</text>
</comment>
<dbReference type="Proteomes" id="UP000285060">
    <property type="component" value="Unassembled WGS sequence"/>
</dbReference>
<dbReference type="InterPro" id="IPR037227">
    <property type="entry name" value="EndoU-like"/>
</dbReference>
<dbReference type="PROSITE" id="PS51959">
    <property type="entry name" value="ENDOU"/>
    <property type="match status" value="1"/>
</dbReference>
<evidence type="ECO:0000256" key="5">
    <source>
        <dbReference type="ARBA" id="ARBA00022723"/>
    </source>
</evidence>
<evidence type="ECO:0000259" key="11">
    <source>
        <dbReference type="PROSITE" id="PS51959"/>
    </source>
</evidence>
<dbReference type="PANTHER" id="PTHR12439">
    <property type="entry name" value="PLACENTAL PROTEIN 11-RELATED"/>
    <property type="match status" value="1"/>
</dbReference>
<feature type="non-terminal residue" evidence="12">
    <location>
        <position position="1"/>
    </location>
</feature>
<dbReference type="GO" id="GO:0003723">
    <property type="term" value="F:RNA binding"/>
    <property type="evidence" value="ECO:0007669"/>
    <property type="project" value="UniProtKB-KW"/>
</dbReference>
<dbReference type="PANTHER" id="PTHR12439:SF11">
    <property type="entry name" value="URIDYLATE-SPECIFIC ENDORIBONUCLEASE"/>
    <property type="match status" value="1"/>
</dbReference>
<dbReference type="GO" id="GO:0016787">
    <property type="term" value="F:hydrolase activity"/>
    <property type="evidence" value="ECO:0007669"/>
    <property type="project" value="UniProtKB-KW"/>
</dbReference>
<dbReference type="InterPro" id="IPR018998">
    <property type="entry name" value="EndoU_C"/>
</dbReference>
<evidence type="ECO:0000256" key="3">
    <source>
        <dbReference type="ARBA" id="ARBA00011245"/>
    </source>
</evidence>
<feature type="domain" description="EndoU" evidence="11">
    <location>
        <begin position="2"/>
        <end position="260"/>
    </location>
</feature>
<keyword evidence="6" id="KW-0255">Endonuclease</keyword>
<dbReference type="VEuPathDB" id="FungiDB:H310_07404"/>
<evidence type="ECO:0000256" key="4">
    <source>
        <dbReference type="ARBA" id="ARBA00022722"/>
    </source>
</evidence>
<comment type="cofactor">
    <cofactor evidence="1">
        <name>Mn(2+)</name>
        <dbReference type="ChEBI" id="CHEBI:29035"/>
    </cofactor>
</comment>
<keyword evidence="7" id="KW-0378">Hydrolase</keyword>
<dbReference type="Pfam" id="PF09412">
    <property type="entry name" value="XendoU"/>
    <property type="match status" value="1"/>
</dbReference>
<comment type="similarity">
    <text evidence="2">Belongs to the ENDOU family.</text>
</comment>
<evidence type="ECO:0000256" key="6">
    <source>
        <dbReference type="ARBA" id="ARBA00022759"/>
    </source>
</evidence>
<evidence type="ECO:0000256" key="10">
    <source>
        <dbReference type="ARBA" id="ARBA00023239"/>
    </source>
</evidence>
<organism evidence="12 13">
    <name type="scientific">Aphanomyces invadans</name>
    <dbReference type="NCBI Taxonomy" id="157072"/>
    <lineage>
        <taxon>Eukaryota</taxon>
        <taxon>Sar</taxon>
        <taxon>Stramenopiles</taxon>
        <taxon>Oomycota</taxon>
        <taxon>Saprolegniomycetes</taxon>
        <taxon>Saprolegniales</taxon>
        <taxon>Verrucalvaceae</taxon>
        <taxon>Aphanomyces</taxon>
    </lineage>
</organism>
<keyword evidence="10" id="KW-0456">Lyase</keyword>
<dbReference type="CDD" id="cd21159">
    <property type="entry name" value="XendoU"/>
    <property type="match status" value="1"/>
</dbReference>
<evidence type="ECO:0000256" key="7">
    <source>
        <dbReference type="ARBA" id="ARBA00022801"/>
    </source>
</evidence>
<reference evidence="12 13" key="1">
    <citation type="submission" date="2018-08" db="EMBL/GenBank/DDBJ databases">
        <title>Aphanomyces genome sequencing and annotation.</title>
        <authorList>
            <person name="Minardi D."/>
            <person name="Oidtmann B."/>
            <person name="Van Der Giezen M."/>
            <person name="Studholme D.J."/>
        </authorList>
    </citation>
    <scope>NUCLEOTIDE SEQUENCE [LARGE SCALE GENOMIC DNA]</scope>
    <source>
        <strain evidence="12 13">NJM0002</strain>
    </source>
</reference>
<keyword evidence="5" id="KW-0479">Metal-binding</keyword>
<evidence type="ECO:0000313" key="12">
    <source>
        <dbReference type="EMBL" id="RHY26213.1"/>
    </source>
</evidence>
<evidence type="ECO:0000313" key="13">
    <source>
        <dbReference type="Proteomes" id="UP000285060"/>
    </source>
</evidence>
<dbReference type="AlphaFoldDB" id="A0A418AMQ9"/>
<dbReference type="GO" id="GO:0016829">
    <property type="term" value="F:lyase activity"/>
    <property type="evidence" value="ECO:0007669"/>
    <property type="project" value="UniProtKB-KW"/>
</dbReference>
<evidence type="ECO:0000256" key="9">
    <source>
        <dbReference type="ARBA" id="ARBA00023211"/>
    </source>
</evidence>
<accession>A0A418AMQ9</accession>
<dbReference type="InterPro" id="IPR039787">
    <property type="entry name" value="ENDOU"/>
</dbReference>
<dbReference type="GO" id="GO:0004521">
    <property type="term" value="F:RNA endonuclease activity"/>
    <property type="evidence" value="ECO:0007669"/>
    <property type="project" value="InterPro"/>
</dbReference>
<protein>
    <recommendedName>
        <fullName evidence="11">EndoU domain-containing protein</fullName>
    </recommendedName>
</protein>
<keyword evidence="4" id="KW-0540">Nuclease</keyword>
<dbReference type="EMBL" id="QUSY01001059">
    <property type="protein sequence ID" value="RHY26213.1"/>
    <property type="molecule type" value="Genomic_DNA"/>
</dbReference>
<evidence type="ECO:0000256" key="1">
    <source>
        <dbReference type="ARBA" id="ARBA00001936"/>
    </source>
</evidence>
<comment type="subunit">
    <text evidence="3">Monomer.</text>
</comment>
<dbReference type="GO" id="GO:0046872">
    <property type="term" value="F:metal ion binding"/>
    <property type="evidence" value="ECO:0007669"/>
    <property type="project" value="UniProtKB-KW"/>
</dbReference>
<sequence length="275" mass="31447">AELKSLSDACNRLWELDENRLNPNEHYQINLQRGKSPYQTGDVAPDNLFTYVNAEVFNKKTFKLFTALLDNYERGTGVAETVTREELKENEEFIDAIAETKNGKFKGDLRAFKRKMHDIWFGLYRREVANDSSGFEHVFIGEVKDGQVSGFHNWIQMYLEEKAGRLDYLGYIKPKQRGRSTLEPDEYEQLVSHELVWIMVWSSLIGVSPEFEMALYTLCFLNGEEANEVQLGPYRAIIKCFSIGRGDRAKIGSSFPDACPLTEEQVHSCIATSCG</sequence>
<gene>
    <name evidence="12" type="ORF">DYB32_007798</name>
</gene>
<name>A0A418AMQ9_9STRA</name>